<proteinExistence type="inferred from homology"/>
<dbReference type="InterPro" id="IPR042100">
    <property type="entry name" value="Bug_dom1"/>
</dbReference>
<dbReference type="Gene3D" id="3.40.190.150">
    <property type="entry name" value="Bordetella uptake gene, domain 1"/>
    <property type="match status" value="1"/>
</dbReference>
<dbReference type="PROSITE" id="PS51318">
    <property type="entry name" value="TAT"/>
    <property type="match status" value="1"/>
</dbReference>
<dbReference type="Proteomes" id="UP000277294">
    <property type="component" value="Unassembled WGS sequence"/>
</dbReference>
<reference evidence="3 4" key="1">
    <citation type="submission" date="2018-10" db="EMBL/GenBank/DDBJ databases">
        <authorList>
            <person name="Criscuolo A."/>
        </authorList>
    </citation>
    <scope>NUCLEOTIDE SEQUENCE [LARGE SCALE GENOMIC DNA]</scope>
    <source>
        <strain evidence="3">DnA1</strain>
    </source>
</reference>
<comment type="similarity">
    <text evidence="1">Belongs to the UPF0065 (bug) family.</text>
</comment>
<dbReference type="OrthoDB" id="9780943at2"/>
<keyword evidence="3" id="KW-0675">Receptor</keyword>
<accession>A0A3P4AZK2</accession>
<dbReference type="EMBL" id="UWPJ01000008">
    <property type="protein sequence ID" value="VCU68828.1"/>
    <property type="molecule type" value="Genomic_DNA"/>
</dbReference>
<evidence type="ECO:0000256" key="2">
    <source>
        <dbReference type="SAM" id="MobiDB-lite"/>
    </source>
</evidence>
<keyword evidence="4" id="KW-1185">Reference proteome</keyword>
<dbReference type="Pfam" id="PF03401">
    <property type="entry name" value="TctC"/>
    <property type="match status" value="1"/>
</dbReference>
<dbReference type="RefSeq" id="WP_124078060.1">
    <property type="nucleotide sequence ID" value="NZ_UWPJ01000008.1"/>
</dbReference>
<dbReference type="CDD" id="cd07012">
    <property type="entry name" value="PBP2_Bug_TTT"/>
    <property type="match status" value="1"/>
</dbReference>
<dbReference type="Gene3D" id="3.40.190.10">
    <property type="entry name" value="Periplasmic binding protein-like II"/>
    <property type="match status" value="1"/>
</dbReference>
<sequence length="360" mass="38374">MHSHSHGRLPPAHDPDPSYGDARAEAAHGAARRRLLRAASWAVCGLLTASPLIAAEAHAQAFPTRPVRIITPYPTGLTPDIATRLVAEKLSRYWNQQVVVESRPGGNGFIAITAAAQAPADGHTLLMVGNAHVSINPHLFKKIPYDAERDFTPLSTLYQAPFFLAASADGPYRSVKDIVAAAASDPNRIAYSSPYVGSPPHFGGAVLANLSNTRMLAVQYKEGQQMYAAVANGDVAFSVATIRSFAPLVDAGKLKVLAVAAPKRLPAYPDIPTVEESGGPAGLEVTTWTGLVAPRGVPADIVERISADIARALNEDDVKQRFTADGVMAWPSTPTAMAALLRDEHQTYRDLIKRVGLQAE</sequence>
<feature type="compositionally biased region" description="Basic and acidic residues" evidence="2">
    <location>
        <begin position="11"/>
        <end position="25"/>
    </location>
</feature>
<dbReference type="PIRSF" id="PIRSF017082">
    <property type="entry name" value="YflP"/>
    <property type="match status" value="1"/>
</dbReference>
<gene>
    <name evidence="3" type="ORF">PIGHUM_00886</name>
</gene>
<dbReference type="InterPro" id="IPR006311">
    <property type="entry name" value="TAT_signal"/>
</dbReference>
<feature type="region of interest" description="Disordered" evidence="2">
    <location>
        <begin position="1"/>
        <end position="25"/>
    </location>
</feature>
<evidence type="ECO:0000313" key="4">
    <source>
        <dbReference type="Proteomes" id="UP000277294"/>
    </source>
</evidence>
<dbReference type="PANTHER" id="PTHR42928">
    <property type="entry name" value="TRICARBOXYLATE-BINDING PROTEIN"/>
    <property type="match status" value="1"/>
</dbReference>
<evidence type="ECO:0000256" key="1">
    <source>
        <dbReference type="ARBA" id="ARBA00006987"/>
    </source>
</evidence>
<dbReference type="PANTHER" id="PTHR42928:SF5">
    <property type="entry name" value="BLR1237 PROTEIN"/>
    <property type="match status" value="1"/>
</dbReference>
<dbReference type="AlphaFoldDB" id="A0A3P4AZK2"/>
<dbReference type="InterPro" id="IPR005064">
    <property type="entry name" value="BUG"/>
</dbReference>
<evidence type="ECO:0000313" key="3">
    <source>
        <dbReference type="EMBL" id="VCU68828.1"/>
    </source>
</evidence>
<protein>
    <submittedName>
        <fullName evidence="3">Tripartite tricarboxylate transporter family receptor</fullName>
    </submittedName>
</protein>
<dbReference type="SUPFAM" id="SSF53850">
    <property type="entry name" value="Periplasmic binding protein-like II"/>
    <property type="match status" value="1"/>
</dbReference>
<organism evidence="3 4">
    <name type="scientific">Pigmentiphaga humi</name>
    <dbReference type="NCBI Taxonomy" id="2478468"/>
    <lineage>
        <taxon>Bacteria</taxon>
        <taxon>Pseudomonadati</taxon>
        <taxon>Pseudomonadota</taxon>
        <taxon>Betaproteobacteria</taxon>
        <taxon>Burkholderiales</taxon>
        <taxon>Alcaligenaceae</taxon>
        <taxon>Pigmentiphaga</taxon>
    </lineage>
</organism>
<name>A0A3P4AZK2_9BURK</name>